<dbReference type="Proteomes" id="UP000092666">
    <property type="component" value="Unassembled WGS sequence"/>
</dbReference>
<feature type="compositionally biased region" description="Low complexity" evidence="1">
    <location>
        <begin position="172"/>
        <end position="189"/>
    </location>
</feature>
<organism evidence="2 3">
    <name type="scientific">Kwoniella heveanensis BCC8398</name>
    <dbReference type="NCBI Taxonomy" id="1296120"/>
    <lineage>
        <taxon>Eukaryota</taxon>
        <taxon>Fungi</taxon>
        <taxon>Dikarya</taxon>
        <taxon>Basidiomycota</taxon>
        <taxon>Agaricomycotina</taxon>
        <taxon>Tremellomycetes</taxon>
        <taxon>Tremellales</taxon>
        <taxon>Cryptococcaceae</taxon>
        <taxon>Kwoniella</taxon>
    </lineage>
</organism>
<accession>A0A1B9H0T9</accession>
<feature type="region of interest" description="Disordered" evidence="1">
    <location>
        <begin position="172"/>
        <end position="233"/>
    </location>
</feature>
<reference evidence="2 3" key="1">
    <citation type="submission" date="2013-07" db="EMBL/GenBank/DDBJ databases">
        <title>The Genome Sequence of Cryptococcus heveanensis BCC8398.</title>
        <authorList>
            <consortium name="The Broad Institute Genome Sequencing Platform"/>
            <person name="Cuomo C."/>
            <person name="Litvintseva A."/>
            <person name="Chen Y."/>
            <person name="Heitman J."/>
            <person name="Sun S."/>
            <person name="Springer D."/>
            <person name="Dromer F."/>
            <person name="Young S.K."/>
            <person name="Zeng Q."/>
            <person name="Gargeya S."/>
            <person name="Fitzgerald M."/>
            <person name="Abouelleil A."/>
            <person name="Alvarado L."/>
            <person name="Berlin A.M."/>
            <person name="Chapman S.B."/>
            <person name="Dewar J."/>
            <person name="Goldberg J."/>
            <person name="Griggs A."/>
            <person name="Gujja S."/>
            <person name="Hansen M."/>
            <person name="Howarth C."/>
            <person name="Imamovic A."/>
            <person name="Larimer J."/>
            <person name="McCowan C."/>
            <person name="Murphy C."/>
            <person name="Pearson M."/>
            <person name="Priest M."/>
            <person name="Roberts A."/>
            <person name="Saif S."/>
            <person name="Shea T."/>
            <person name="Sykes S."/>
            <person name="Wortman J."/>
            <person name="Nusbaum C."/>
            <person name="Birren B."/>
        </authorList>
    </citation>
    <scope>NUCLEOTIDE SEQUENCE [LARGE SCALE GENOMIC DNA]</scope>
    <source>
        <strain evidence="2 3">BCC8398</strain>
    </source>
</reference>
<keyword evidence="3" id="KW-1185">Reference proteome</keyword>
<feature type="region of interest" description="Disordered" evidence="1">
    <location>
        <begin position="15"/>
        <end position="54"/>
    </location>
</feature>
<dbReference type="EMBL" id="KI669494">
    <property type="protein sequence ID" value="OCF36885.1"/>
    <property type="molecule type" value="Genomic_DNA"/>
</dbReference>
<dbReference type="OrthoDB" id="2563893at2759"/>
<sequence>MSYYRPSATLVPTAPASAIASSSRLPPPMTTDAIDESPELTLADGPKGKRKEKSRVKMRIPVEDWEKWAGQMCNVRPLGACQRPQTAGSLYCTNHACQAVNADGERCGNWVGNPRESRFCATGWHMENARHSHLSDLLAVRRAHEQMASDDRRHLHAAQLYFIEQHFPSSASSTSTSSSSGSAAAFGSPIPGRSSSGGGTGTSTLFLPVSGGAGAGASGARRSGNGAGQEERAWGAHGVDKWWVGQWGRERI</sequence>
<gene>
    <name evidence="2" type="ORF">I316_01482</name>
</gene>
<dbReference type="AlphaFoldDB" id="A0A1B9H0T9"/>
<name>A0A1B9H0T9_9TREE</name>
<protein>
    <submittedName>
        <fullName evidence="2">Uncharacterized protein</fullName>
    </submittedName>
</protein>
<reference evidence="3" key="2">
    <citation type="submission" date="2013-12" db="EMBL/GenBank/DDBJ databases">
        <title>Evolution of pathogenesis and genome organization in the Tremellales.</title>
        <authorList>
            <person name="Cuomo C."/>
            <person name="Litvintseva A."/>
            <person name="Heitman J."/>
            <person name="Chen Y."/>
            <person name="Sun S."/>
            <person name="Springer D."/>
            <person name="Dromer F."/>
            <person name="Young S."/>
            <person name="Zeng Q."/>
            <person name="Chapman S."/>
            <person name="Gujja S."/>
            <person name="Saif S."/>
            <person name="Birren B."/>
        </authorList>
    </citation>
    <scope>NUCLEOTIDE SEQUENCE [LARGE SCALE GENOMIC DNA]</scope>
    <source>
        <strain evidence="3">BCC8398</strain>
    </source>
</reference>
<evidence type="ECO:0000313" key="2">
    <source>
        <dbReference type="EMBL" id="OCF36885.1"/>
    </source>
</evidence>
<evidence type="ECO:0000313" key="3">
    <source>
        <dbReference type="Proteomes" id="UP000092666"/>
    </source>
</evidence>
<proteinExistence type="predicted"/>
<evidence type="ECO:0000256" key="1">
    <source>
        <dbReference type="SAM" id="MobiDB-lite"/>
    </source>
</evidence>
<feature type="compositionally biased region" description="Low complexity" evidence="1">
    <location>
        <begin position="15"/>
        <end position="24"/>
    </location>
</feature>